<dbReference type="Gene3D" id="3.30.70.1020">
    <property type="entry name" value="Trehalose-6-phosphate phosphatase related protein, domain 2"/>
    <property type="match status" value="1"/>
</dbReference>
<dbReference type="UniPathway" id="UPA00299"/>
<reference evidence="3 4" key="1">
    <citation type="journal article" date="2009" name="Appl. Environ. Microbiol.">
        <title>Community genomic and proteomic analyses of chemoautotrophic iron-oxidizing "Leptospirillum rubarum" (Group II) and "Leptospirillum ferrodiazotrophum" (Group III) bacteria in acid mine drainage biofilms.</title>
        <authorList>
            <person name="Goltsman D.S."/>
            <person name="Denef V.J."/>
            <person name="Singer S.W."/>
            <person name="VerBerkmoes N.C."/>
            <person name="Lefsrud M."/>
            <person name="Mueller R.S."/>
            <person name="Dick G.J."/>
            <person name="Sun C.L."/>
            <person name="Wheeler K.E."/>
            <person name="Zemla A."/>
            <person name="Baker B.J."/>
            <person name="Hauser L."/>
            <person name="Land M."/>
            <person name="Shah M.B."/>
            <person name="Thelen M.P."/>
            <person name="Hettich R.L."/>
            <person name="Banfield J.F."/>
        </authorList>
    </citation>
    <scope>NUCLEOTIDE SEQUENCE [LARGE SCALE GENOMIC DNA]</scope>
</reference>
<comment type="similarity">
    <text evidence="2">Belongs to the trehalose phosphatase family.</text>
</comment>
<sequence length="280" mass="30424">MSGSSRPLLRDPQGRGRPPALFLDFDGTLVPLSPRPSDVRLSESHALLLDRVARRFPTFVISGRGERDLLSRLPPVPLAGLSADHGAVRILAGRRHLHPEAEKARDLLPALAGRLRDVMERIPGVLVEVKEFSLSIHYRAVSPDRVEEARERLELLLSGTAESSGKGRLRISEGKKVWEIRPARGVTKEESLEFFLEDLARREGGEGPFFPVMAGDDTTDLGAVNRALEKGGLGIWVGSPPPGLSPVATVLASPEDLWMALETLLDESPPAPSRTAEPTA</sequence>
<dbReference type="Pfam" id="PF02358">
    <property type="entry name" value="Trehalose_PPase"/>
    <property type="match status" value="1"/>
</dbReference>
<comment type="catalytic activity">
    <reaction evidence="2">
        <text>alpha,alpha-trehalose 6-phosphate + H2O = alpha,alpha-trehalose + phosphate</text>
        <dbReference type="Rhea" id="RHEA:23420"/>
        <dbReference type="ChEBI" id="CHEBI:15377"/>
        <dbReference type="ChEBI" id="CHEBI:16551"/>
        <dbReference type="ChEBI" id="CHEBI:43474"/>
        <dbReference type="ChEBI" id="CHEBI:58429"/>
        <dbReference type="EC" id="3.1.3.12"/>
    </reaction>
</comment>
<dbReference type="PANTHER" id="PTHR43768:SF3">
    <property type="entry name" value="TREHALOSE 6-PHOSPHATE PHOSPHATASE"/>
    <property type="match status" value="1"/>
</dbReference>
<dbReference type="Gene3D" id="3.40.50.1000">
    <property type="entry name" value="HAD superfamily/HAD-like"/>
    <property type="match status" value="1"/>
</dbReference>
<accession>C6HZW9</accession>
<dbReference type="Proteomes" id="UP000009374">
    <property type="component" value="Unassembled WGS sequence"/>
</dbReference>
<protein>
    <recommendedName>
        <fullName evidence="2">Trehalose 6-phosphate phosphatase</fullName>
        <ecNumber evidence="2">3.1.3.12</ecNumber>
    </recommendedName>
</protein>
<name>C6HZW9_9BACT</name>
<dbReference type="InterPro" id="IPR023214">
    <property type="entry name" value="HAD_sf"/>
</dbReference>
<dbReference type="GO" id="GO:0046872">
    <property type="term" value="F:metal ion binding"/>
    <property type="evidence" value="ECO:0007669"/>
    <property type="project" value="UniProtKB-KW"/>
</dbReference>
<evidence type="ECO:0000313" key="4">
    <source>
        <dbReference type="Proteomes" id="UP000009374"/>
    </source>
</evidence>
<dbReference type="EMBL" id="GG693884">
    <property type="protein sequence ID" value="EES51907.1"/>
    <property type="molecule type" value="Genomic_DNA"/>
</dbReference>
<evidence type="ECO:0000256" key="2">
    <source>
        <dbReference type="RuleBase" id="RU361117"/>
    </source>
</evidence>
<proteinExistence type="inferred from homology"/>
<comment type="pathway">
    <text evidence="2">Glycan biosynthesis; trehalose biosynthesis.</text>
</comment>
<comment type="function">
    <text evidence="2">Removes the phosphate from trehalose 6-phosphate to produce free trehalose.</text>
</comment>
<dbReference type="SUPFAM" id="SSF56784">
    <property type="entry name" value="HAD-like"/>
    <property type="match status" value="1"/>
</dbReference>
<dbReference type="NCBIfam" id="TIGR00685">
    <property type="entry name" value="T6PP"/>
    <property type="match status" value="1"/>
</dbReference>
<dbReference type="PANTHER" id="PTHR43768">
    <property type="entry name" value="TREHALOSE 6-PHOSPHATE PHOSPHATASE"/>
    <property type="match status" value="1"/>
</dbReference>
<evidence type="ECO:0000313" key="3">
    <source>
        <dbReference type="EMBL" id="EES51907.1"/>
    </source>
</evidence>
<gene>
    <name evidence="3" type="ORF">UBAL3_95450127</name>
</gene>
<dbReference type="AlphaFoldDB" id="C6HZW9"/>
<dbReference type="InterPro" id="IPR044651">
    <property type="entry name" value="OTSB-like"/>
</dbReference>
<dbReference type="InterPro" id="IPR003337">
    <property type="entry name" value="Trehalose_PPase"/>
</dbReference>
<keyword evidence="4" id="KW-1185">Reference proteome</keyword>
<dbReference type="EC" id="3.1.3.12" evidence="2"/>
<keyword evidence="1 2" id="KW-0378">Hydrolase</keyword>
<keyword evidence="2" id="KW-0479">Metal-binding</keyword>
<dbReference type="GO" id="GO:0005992">
    <property type="term" value="P:trehalose biosynthetic process"/>
    <property type="evidence" value="ECO:0007669"/>
    <property type="project" value="UniProtKB-UniPathway"/>
</dbReference>
<keyword evidence="2" id="KW-0460">Magnesium</keyword>
<dbReference type="InterPro" id="IPR036412">
    <property type="entry name" value="HAD-like_sf"/>
</dbReference>
<evidence type="ECO:0000256" key="1">
    <source>
        <dbReference type="ARBA" id="ARBA00022801"/>
    </source>
</evidence>
<comment type="cofactor">
    <cofactor evidence="2">
        <name>Mg(2+)</name>
        <dbReference type="ChEBI" id="CHEBI:18420"/>
    </cofactor>
</comment>
<organism evidence="3 4">
    <name type="scientific">Leptospirillum ferrodiazotrophum</name>
    <dbReference type="NCBI Taxonomy" id="412449"/>
    <lineage>
        <taxon>Bacteria</taxon>
        <taxon>Pseudomonadati</taxon>
        <taxon>Nitrospirota</taxon>
        <taxon>Nitrospiria</taxon>
        <taxon>Nitrospirales</taxon>
        <taxon>Nitrospiraceae</taxon>
        <taxon>Leptospirillum</taxon>
    </lineage>
</organism>
<dbReference type="GO" id="GO:0004805">
    <property type="term" value="F:trehalose-phosphatase activity"/>
    <property type="evidence" value="ECO:0007669"/>
    <property type="project" value="UniProtKB-EC"/>
</dbReference>